<evidence type="ECO:0000259" key="9">
    <source>
        <dbReference type="Pfam" id="PF12680"/>
    </source>
</evidence>
<evidence type="ECO:0000256" key="5">
    <source>
        <dbReference type="ARBA" id="ARBA00023163"/>
    </source>
</evidence>
<proteinExistence type="inferred from homology"/>
<dbReference type="InterPro" id="IPR013324">
    <property type="entry name" value="RNA_pol_sigma_r3/r4-like"/>
</dbReference>
<dbReference type="GO" id="GO:0016987">
    <property type="term" value="F:sigma factor activity"/>
    <property type="evidence" value="ECO:0007669"/>
    <property type="project" value="UniProtKB-KW"/>
</dbReference>
<dbReference type="SUPFAM" id="SSF88946">
    <property type="entry name" value="Sigma2 domain of RNA polymerase sigma factors"/>
    <property type="match status" value="1"/>
</dbReference>
<dbReference type="InterPro" id="IPR039425">
    <property type="entry name" value="RNA_pol_sigma-70-like"/>
</dbReference>
<comment type="subunit">
    <text evidence="2">Interacts transiently with the RNA polymerase catalytic core formed by RpoA, RpoB, RpoC and RpoZ (2 alpha, 1 beta, 1 beta' and 1 omega subunit) to form the RNA polymerase holoenzyme that can initiate transcription.</text>
</comment>
<keyword evidence="3" id="KW-0805">Transcription regulation</keyword>
<dbReference type="Pfam" id="PF12680">
    <property type="entry name" value="SnoaL_2"/>
    <property type="match status" value="1"/>
</dbReference>
<dbReference type="NCBIfam" id="TIGR02960">
    <property type="entry name" value="SigX5"/>
    <property type="match status" value="1"/>
</dbReference>
<reference evidence="10" key="1">
    <citation type="journal article" date="2014" name="Int. J. Syst. Evol. Microbiol.">
        <title>Complete genome sequence of Corynebacterium casei LMG S-19264T (=DSM 44701T), isolated from a smear-ripened cheese.</title>
        <authorList>
            <consortium name="US DOE Joint Genome Institute (JGI-PGF)"/>
            <person name="Walter F."/>
            <person name="Albersmeier A."/>
            <person name="Kalinowski J."/>
            <person name="Ruckert C."/>
        </authorList>
    </citation>
    <scope>NUCLEOTIDE SEQUENCE</scope>
    <source>
        <strain evidence="10">JCM 3093</strain>
    </source>
</reference>
<evidence type="ECO:0000256" key="1">
    <source>
        <dbReference type="ARBA" id="ARBA00010641"/>
    </source>
</evidence>
<dbReference type="GO" id="GO:0006352">
    <property type="term" value="P:DNA-templated transcription initiation"/>
    <property type="evidence" value="ECO:0007669"/>
    <property type="project" value="InterPro"/>
</dbReference>
<feature type="domain" description="RNA polymerase sigma factor 70 region 4 type 2" evidence="8">
    <location>
        <begin position="288"/>
        <end position="338"/>
    </location>
</feature>
<dbReference type="Proteomes" id="UP000627984">
    <property type="component" value="Unassembled WGS sequence"/>
</dbReference>
<organism evidence="10 11">
    <name type="scientific">Planomonospora parontospora</name>
    <dbReference type="NCBI Taxonomy" id="58119"/>
    <lineage>
        <taxon>Bacteria</taxon>
        <taxon>Bacillati</taxon>
        <taxon>Actinomycetota</taxon>
        <taxon>Actinomycetes</taxon>
        <taxon>Streptosporangiales</taxon>
        <taxon>Streptosporangiaceae</taxon>
        <taxon>Planomonospora</taxon>
    </lineage>
</organism>
<feature type="domain" description="SnoaL-like" evidence="9">
    <location>
        <begin position="364"/>
        <end position="465"/>
    </location>
</feature>
<dbReference type="NCBIfam" id="NF006089">
    <property type="entry name" value="PRK08241.1"/>
    <property type="match status" value="1"/>
</dbReference>
<dbReference type="AlphaFoldDB" id="A0AA37F7G0"/>
<sequence length="488" mass="52520">MLPPRTGRQGRSSVYCSAACRQRAYRSRKDPATGDAVRELIADIERRARELAPGLPEAFYADVTELSSSVGRLRRIARIARDAAQTGAGSPAPCPAEEIVTPAPVTEKPSGRPGPGTAGGFGPEAAPGAEGEAGTGSEAGTGAEEDAEVVAAVNSGDEWAFAGLAEPYRAELQLHCYRMVGSYDDSADLVQETFLRAWRNRDGFRGRSSLRAWLYRIATNACLDFLRRNTRRPQRYEGSAGGAEPPARITWLQPYPDHLLEDAAGAVSASAGAPEEAALSRETVELVFLTAIQHLPPRQRAVLVVRDVLGWPAGEAAELLEMSTASANSALARARATLREHLPRHRAQWTAPAAPSRDERVILQRYMDAADRADAAAVAELLRQDALVTMPPGPLWVAGRDAIEDALARTYDPASPAYFGRWRHLPTRANGRPAAAGYVQRPGTAVYRAQVLDVLRIENGMIVEITAFEPHLFPAFGLPLTLPAANGD</sequence>
<feature type="region of interest" description="Disordered" evidence="6">
    <location>
        <begin position="103"/>
        <end position="145"/>
    </location>
</feature>
<dbReference type="Gene3D" id="1.10.1740.10">
    <property type="match status" value="1"/>
</dbReference>
<dbReference type="InterPro" id="IPR007627">
    <property type="entry name" value="RNA_pol_sigma70_r2"/>
</dbReference>
<dbReference type="PANTHER" id="PTHR43133">
    <property type="entry name" value="RNA POLYMERASE ECF-TYPE SIGMA FACTO"/>
    <property type="match status" value="1"/>
</dbReference>
<comment type="caution">
    <text evidence="10">The sequence shown here is derived from an EMBL/GenBank/DDBJ whole genome shotgun (WGS) entry which is preliminary data.</text>
</comment>
<evidence type="ECO:0000259" key="8">
    <source>
        <dbReference type="Pfam" id="PF08281"/>
    </source>
</evidence>
<accession>A0AA37F7G0</accession>
<dbReference type="Pfam" id="PF08281">
    <property type="entry name" value="Sigma70_r4_2"/>
    <property type="match status" value="1"/>
</dbReference>
<feature type="domain" description="RNA polymerase sigma-70 region 2" evidence="7">
    <location>
        <begin position="166"/>
        <end position="232"/>
    </location>
</feature>
<dbReference type="InterPro" id="IPR032710">
    <property type="entry name" value="NTF2-like_dom_sf"/>
</dbReference>
<evidence type="ECO:0000256" key="2">
    <source>
        <dbReference type="ARBA" id="ARBA00011344"/>
    </source>
</evidence>
<dbReference type="EMBL" id="BMQD01000025">
    <property type="protein sequence ID" value="GGK92618.1"/>
    <property type="molecule type" value="Genomic_DNA"/>
</dbReference>
<dbReference type="Gene3D" id="3.10.450.50">
    <property type="match status" value="1"/>
</dbReference>
<dbReference type="GO" id="GO:0003677">
    <property type="term" value="F:DNA binding"/>
    <property type="evidence" value="ECO:0007669"/>
    <property type="project" value="InterPro"/>
</dbReference>
<dbReference type="InterPro" id="IPR014305">
    <property type="entry name" value="RNA_pol_sigma-G_actinobac"/>
</dbReference>
<evidence type="ECO:0000313" key="10">
    <source>
        <dbReference type="EMBL" id="GGK92618.1"/>
    </source>
</evidence>
<evidence type="ECO:0000259" key="7">
    <source>
        <dbReference type="Pfam" id="PF04542"/>
    </source>
</evidence>
<dbReference type="PANTHER" id="PTHR43133:SF65">
    <property type="entry name" value="ECF RNA POLYMERASE SIGMA FACTOR SIGG"/>
    <property type="match status" value="1"/>
</dbReference>
<dbReference type="InterPro" id="IPR037401">
    <property type="entry name" value="SnoaL-like"/>
</dbReference>
<evidence type="ECO:0000256" key="6">
    <source>
        <dbReference type="SAM" id="MobiDB-lite"/>
    </source>
</evidence>
<keyword evidence="4" id="KW-0731">Sigma factor</keyword>
<dbReference type="SUPFAM" id="SSF88659">
    <property type="entry name" value="Sigma3 and sigma4 domains of RNA polymerase sigma factors"/>
    <property type="match status" value="1"/>
</dbReference>
<evidence type="ECO:0000256" key="4">
    <source>
        <dbReference type="ARBA" id="ARBA00023082"/>
    </source>
</evidence>
<comment type="similarity">
    <text evidence="1">Belongs to the sigma-70 factor family. ECF subfamily.</text>
</comment>
<feature type="compositionally biased region" description="Gly residues" evidence="6">
    <location>
        <begin position="113"/>
        <end position="122"/>
    </location>
</feature>
<evidence type="ECO:0000313" key="11">
    <source>
        <dbReference type="Proteomes" id="UP000627984"/>
    </source>
</evidence>
<reference evidence="10" key="2">
    <citation type="submission" date="2022-09" db="EMBL/GenBank/DDBJ databases">
        <authorList>
            <person name="Sun Q."/>
            <person name="Ohkuma M."/>
        </authorList>
    </citation>
    <scope>NUCLEOTIDE SEQUENCE</scope>
    <source>
        <strain evidence="10">JCM 3093</strain>
    </source>
</reference>
<dbReference type="SUPFAM" id="SSF54427">
    <property type="entry name" value="NTF2-like"/>
    <property type="match status" value="1"/>
</dbReference>
<dbReference type="Pfam" id="PF04542">
    <property type="entry name" value="Sigma70_r2"/>
    <property type="match status" value="1"/>
</dbReference>
<name>A0AA37F7G0_9ACTN</name>
<dbReference type="NCBIfam" id="TIGR02937">
    <property type="entry name" value="sigma70-ECF"/>
    <property type="match status" value="1"/>
</dbReference>
<gene>
    <name evidence="10" type="ORF">GCM10010126_59920</name>
</gene>
<keyword evidence="5" id="KW-0804">Transcription</keyword>
<dbReference type="Gene3D" id="1.10.10.10">
    <property type="entry name" value="Winged helix-like DNA-binding domain superfamily/Winged helix DNA-binding domain"/>
    <property type="match status" value="1"/>
</dbReference>
<evidence type="ECO:0000256" key="3">
    <source>
        <dbReference type="ARBA" id="ARBA00023015"/>
    </source>
</evidence>
<dbReference type="InterPro" id="IPR036388">
    <property type="entry name" value="WH-like_DNA-bd_sf"/>
</dbReference>
<dbReference type="InterPro" id="IPR013325">
    <property type="entry name" value="RNA_pol_sigma_r2"/>
</dbReference>
<dbReference type="InterPro" id="IPR013249">
    <property type="entry name" value="RNA_pol_sigma70_r4_t2"/>
</dbReference>
<protein>
    <submittedName>
        <fullName evidence="10">Uncharacterized protein</fullName>
    </submittedName>
</protein>
<dbReference type="InterPro" id="IPR014284">
    <property type="entry name" value="RNA_pol_sigma-70_dom"/>
</dbReference>
<dbReference type="CDD" id="cd06171">
    <property type="entry name" value="Sigma70_r4"/>
    <property type="match status" value="1"/>
</dbReference>